<dbReference type="PIRSF" id="PIRSF000915">
    <property type="entry name" value="PGP-type_phosphatase"/>
    <property type="match status" value="1"/>
</dbReference>
<keyword evidence="4" id="KW-0479">Metal-binding</keyword>
<keyword evidence="6" id="KW-1185">Reference proteome</keyword>
<dbReference type="FunCoup" id="B4JJD8">
    <property type="interactions" value="204"/>
</dbReference>
<evidence type="ECO:0000313" key="6">
    <source>
        <dbReference type="Proteomes" id="UP000001070"/>
    </source>
</evidence>
<dbReference type="HOGENOM" id="CLU_043473_0_2_1"/>
<comment type="cofactor">
    <cofactor evidence="4">
        <name>Mg(2+)</name>
        <dbReference type="ChEBI" id="CHEBI:18420"/>
    </cofactor>
    <text evidence="4">Divalent metal ions. Mg(2+) is the most effective.</text>
</comment>
<dbReference type="GO" id="GO:0016791">
    <property type="term" value="F:phosphatase activity"/>
    <property type="evidence" value="ECO:0007669"/>
    <property type="project" value="TreeGrafter"/>
</dbReference>
<dbReference type="SUPFAM" id="SSF56784">
    <property type="entry name" value="HAD-like"/>
    <property type="match status" value="1"/>
</dbReference>
<name>B4JJD8_DROGR</name>
<feature type="binding site" evidence="3">
    <location>
        <position position="223"/>
    </location>
    <ligand>
        <name>substrate</name>
    </ligand>
</feature>
<dbReference type="CDD" id="cd07508">
    <property type="entry name" value="HAD_Pase_UmpH-like"/>
    <property type="match status" value="1"/>
</dbReference>
<protein>
    <submittedName>
        <fullName evidence="5">GH12276</fullName>
    </submittedName>
</protein>
<feature type="binding site" evidence="4">
    <location>
        <position position="30"/>
    </location>
    <ligand>
        <name>Mg(2+)</name>
        <dbReference type="ChEBI" id="CHEBI:18420"/>
    </ligand>
</feature>
<dbReference type="Pfam" id="PF13344">
    <property type="entry name" value="Hydrolase_6"/>
    <property type="match status" value="1"/>
</dbReference>
<dbReference type="Gene3D" id="3.40.50.1000">
    <property type="entry name" value="HAD superfamily/HAD-like"/>
    <property type="match status" value="2"/>
</dbReference>
<evidence type="ECO:0000256" key="2">
    <source>
        <dbReference type="PIRSR" id="PIRSR000915-1"/>
    </source>
</evidence>
<dbReference type="GO" id="GO:0046872">
    <property type="term" value="F:metal ion binding"/>
    <property type="evidence" value="ECO:0007669"/>
    <property type="project" value="UniProtKB-KW"/>
</dbReference>
<gene>
    <name evidence="5" type="primary">Dgri\GH12276</name>
    <name evidence="5" type="ORF">Dgri_GH12276</name>
</gene>
<dbReference type="Proteomes" id="UP000001070">
    <property type="component" value="Unassembled WGS sequence"/>
</dbReference>
<evidence type="ECO:0000256" key="3">
    <source>
        <dbReference type="PIRSR" id="PIRSR000915-2"/>
    </source>
</evidence>
<dbReference type="InterPro" id="IPR006357">
    <property type="entry name" value="HAD-SF_hydro_IIA"/>
</dbReference>
<comment type="similarity">
    <text evidence="1">Belongs to the HAD-like hydrolase superfamily.</text>
</comment>
<keyword evidence="1" id="KW-0378">Hydrolase</keyword>
<evidence type="ECO:0000313" key="5">
    <source>
        <dbReference type="EMBL" id="EDV99690.1"/>
    </source>
</evidence>
<organism evidence="6">
    <name type="scientific">Drosophila grimshawi</name>
    <name type="common">Hawaiian fruit fly</name>
    <name type="synonym">Idiomyia grimshawi</name>
    <dbReference type="NCBI Taxonomy" id="7222"/>
    <lineage>
        <taxon>Eukaryota</taxon>
        <taxon>Metazoa</taxon>
        <taxon>Ecdysozoa</taxon>
        <taxon>Arthropoda</taxon>
        <taxon>Hexapoda</taxon>
        <taxon>Insecta</taxon>
        <taxon>Pterygota</taxon>
        <taxon>Neoptera</taxon>
        <taxon>Endopterygota</taxon>
        <taxon>Diptera</taxon>
        <taxon>Brachycera</taxon>
        <taxon>Muscomorpha</taxon>
        <taxon>Ephydroidea</taxon>
        <taxon>Drosophilidae</taxon>
        <taxon>Drosophila</taxon>
        <taxon>Hawaiian Drosophila</taxon>
    </lineage>
</organism>
<feature type="binding site" evidence="4">
    <location>
        <position position="249"/>
    </location>
    <ligand>
        <name>Mg(2+)</name>
        <dbReference type="ChEBI" id="CHEBI:18420"/>
    </ligand>
</feature>
<dbReference type="NCBIfam" id="TIGR01460">
    <property type="entry name" value="HAD-SF-IIA"/>
    <property type="match status" value="1"/>
</dbReference>
<dbReference type="PhylomeDB" id="B4JJD8"/>
<dbReference type="EMBL" id="CH916370">
    <property type="protein sequence ID" value="EDV99690.1"/>
    <property type="molecule type" value="Genomic_DNA"/>
</dbReference>
<feature type="active site" description="Nucleophile" evidence="2">
    <location>
        <position position="30"/>
    </location>
</feature>
<dbReference type="SMR" id="B4JJD8"/>
<accession>B4JJD8</accession>
<dbReference type="PANTHER" id="PTHR19288:SF4">
    <property type="entry name" value="RE04130P-RELATED"/>
    <property type="match status" value="1"/>
</dbReference>
<dbReference type="InParanoid" id="B4JJD8"/>
<dbReference type="GO" id="GO:0120557">
    <property type="term" value="F:farnesyl diphosphatase activity"/>
    <property type="evidence" value="ECO:0007669"/>
    <property type="project" value="EnsemblMetazoa"/>
</dbReference>
<reference evidence="5 6" key="1">
    <citation type="journal article" date="2007" name="Nature">
        <title>Evolution of genes and genomes on the Drosophila phylogeny.</title>
        <authorList>
            <consortium name="Drosophila 12 Genomes Consortium"/>
            <person name="Clark A.G."/>
            <person name="Eisen M.B."/>
            <person name="Smith D.R."/>
            <person name="Bergman C.M."/>
            <person name="Oliver B."/>
            <person name="Markow T.A."/>
            <person name="Kaufman T.C."/>
            <person name="Kellis M."/>
            <person name="Gelbart W."/>
            <person name="Iyer V.N."/>
            <person name="Pollard D.A."/>
            <person name="Sackton T.B."/>
            <person name="Larracuente A.M."/>
            <person name="Singh N.D."/>
            <person name="Abad J.P."/>
            <person name="Abt D.N."/>
            <person name="Adryan B."/>
            <person name="Aguade M."/>
            <person name="Akashi H."/>
            <person name="Anderson W.W."/>
            <person name="Aquadro C.F."/>
            <person name="Ardell D.H."/>
            <person name="Arguello R."/>
            <person name="Artieri C.G."/>
            <person name="Barbash D.A."/>
            <person name="Barker D."/>
            <person name="Barsanti P."/>
            <person name="Batterham P."/>
            <person name="Batzoglou S."/>
            <person name="Begun D."/>
            <person name="Bhutkar A."/>
            <person name="Blanco E."/>
            <person name="Bosak S.A."/>
            <person name="Bradley R.K."/>
            <person name="Brand A.D."/>
            <person name="Brent M.R."/>
            <person name="Brooks A.N."/>
            <person name="Brown R.H."/>
            <person name="Butlin R.K."/>
            <person name="Caggese C."/>
            <person name="Calvi B.R."/>
            <person name="Bernardo de Carvalho A."/>
            <person name="Caspi A."/>
            <person name="Castrezana S."/>
            <person name="Celniker S.E."/>
            <person name="Chang J.L."/>
            <person name="Chapple C."/>
            <person name="Chatterji S."/>
            <person name="Chinwalla A."/>
            <person name="Civetta A."/>
            <person name="Clifton S.W."/>
            <person name="Comeron J.M."/>
            <person name="Costello J.C."/>
            <person name="Coyne J.A."/>
            <person name="Daub J."/>
            <person name="David R.G."/>
            <person name="Delcher A.L."/>
            <person name="Delehaunty K."/>
            <person name="Do C.B."/>
            <person name="Ebling H."/>
            <person name="Edwards K."/>
            <person name="Eickbush T."/>
            <person name="Evans J.D."/>
            <person name="Filipski A."/>
            <person name="Findeiss S."/>
            <person name="Freyhult E."/>
            <person name="Fulton L."/>
            <person name="Fulton R."/>
            <person name="Garcia A.C."/>
            <person name="Gardiner A."/>
            <person name="Garfield D.A."/>
            <person name="Garvin B.E."/>
            <person name="Gibson G."/>
            <person name="Gilbert D."/>
            <person name="Gnerre S."/>
            <person name="Godfrey J."/>
            <person name="Good R."/>
            <person name="Gotea V."/>
            <person name="Gravely B."/>
            <person name="Greenberg A.J."/>
            <person name="Griffiths-Jones S."/>
            <person name="Gross S."/>
            <person name="Guigo R."/>
            <person name="Gustafson E.A."/>
            <person name="Haerty W."/>
            <person name="Hahn M.W."/>
            <person name="Halligan D.L."/>
            <person name="Halpern A.L."/>
            <person name="Halter G.M."/>
            <person name="Han M.V."/>
            <person name="Heger A."/>
            <person name="Hillier L."/>
            <person name="Hinrichs A.S."/>
            <person name="Holmes I."/>
            <person name="Hoskins R.A."/>
            <person name="Hubisz M.J."/>
            <person name="Hultmark D."/>
            <person name="Huntley M.A."/>
            <person name="Jaffe D.B."/>
            <person name="Jagadeeshan S."/>
            <person name="Jeck W.R."/>
            <person name="Johnson J."/>
            <person name="Jones C.D."/>
            <person name="Jordan W.C."/>
            <person name="Karpen G.H."/>
            <person name="Kataoka E."/>
            <person name="Keightley P.D."/>
            <person name="Kheradpour P."/>
            <person name="Kirkness E.F."/>
            <person name="Koerich L.B."/>
            <person name="Kristiansen K."/>
            <person name="Kudrna D."/>
            <person name="Kulathinal R.J."/>
            <person name="Kumar S."/>
            <person name="Kwok R."/>
            <person name="Lander E."/>
            <person name="Langley C.H."/>
            <person name="Lapoint R."/>
            <person name="Lazzaro B.P."/>
            <person name="Lee S.J."/>
            <person name="Levesque L."/>
            <person name="Li R."/>
            <person name="Lin C.F."/>
            <person name="Lin M.F."/>
            <person name="Lindblad-Toh K."/>
            <person name="Llopart A."/>
            <person name="Long M."/>
            <person name="Low L."/>
            <person name="Lozovsky E."/>
            <person name="Lu J."/>
            <person name="Luo M."/>
            <person name="Machado C.A."/>
            <person name="Makalowski W."/>
            <person name="Marzo M."/>
            <person name="Matsuda M."/>
            <person name="Matzkin L."/>
            <person name="McAllister B."/>
            <person name="McBride C.S."/>
            <person name="McKernan B."/>
            <person name="McKernan K."/>
            <person name="Mendez-Lago M."/>
            <person name="Minx P."/>
            <person name="Mollenhauer M.U."/>
            <person name="Montooth K."/>
            <person name="Mount S.M."/>
            <person name="Mu X."/>
            <person name="Myers E."/>
            <person name="Negre B."/>
            <person name="Newfeld S."/>
            <person name="Nielsen R."/>
            <person name="Noor M.A."/>
            <person name="O'Grady P."/>
            <person name="Pachter L."/>
            <person name="Papaceit M."/>
            <person name="Parisi M.J."/>
            <person name="Parisi M."/>
            <person name="Parts L."/>
            <person name="Pedersen J.S."/>
            <person name="Pesole G."/>
            <person name="Phillippy A.M."/>
            <person name="Ponting C.P."/>
            <person name="Pop M."/>
            <person name="Porcelli D."/>
            <person name="Powell J.R."/>
            <person name="Prohaska S."/>
            <person name="Pruitt K."/>
            <person name="Puig M."/>
            <person name="Quesneville H."/>
            <person name="Ram K.R."/>
            <person name="Rand D."/>
            <person name="Rasmussen M.D."/>
            <person name="Reed L.K."/>
            <person name="Reenan R."/>
            <person name="Reily A."/>
            <person name="Remington K.A."/>
            <person name="Rieger T.T."/>
            <person name="Ritchie M.G."/>
            <person name="Robin C."/>
            <person name="Rogers Y.H."/>
            <person name="Rohde C."/>
            <person name="Rozas J."/>
            <person name="Rubenfield M.J."/>
            <person name="Ruiz A."/>
            <person name="Russo S."/>
            <person name="Salzberg S.L."/>
            <person name="Sanchez-Gracia A."/>
            <person name="Saranga D.J."/>
            <person name="Sato H."/>
            <person name="Schaeffer S.W."/>
            <person name="Schatz M.C."/>
            <person name="Schlenke T."/>
            <person name="Schwartz R."/>
            <person name="Segarra C."/>
            <person name="Singh R.S."/>
            <person name="Sirot L."/>
            <person name="Sirota M."/>
            <person name="Sisneros N.B."/>
            <person name="Smith C.D."/>
            <person name="Smith T.F."/>
            <person name="Spieth J."/>
            <person name="Stage D.E."/>
            <person name="Stark A."/>
            <person name="Stephan W."/>
            <person name="Strausberg R.L."/>
            <person name="Strempel S."/>
            <person name="Sturgill D."/>
            <person name="Sutton G."/>
            <person name="Sutton G.G."/>
            <person name="Tao W."/>
            <person name="Teichmann S."/>
            <person name="Tobari Y.N."/>
            <person name="Tomimura Y."/>
            <person name="Tsolas J.M."/>
            <person name="Valente V.L."/>
            <person name="Venter E."/>
            <person name="Venter J.C."/>
            <person name="Vicario S."/>
            <person name="Vieira F.G."/>
            <person name="Vilella A.J."/>
            <person name="Villasante A."/>
            <person name="Walenz B."/>
            <person name="Wang J."/>
            <person name="Wasserman M."/>
            <person name="Watts T."/>
            <person name="Wilson D."/>
            <person name="Wilson R.K."/>
            <person name="Wing R.A."/>
            <person name="Wolfner M.F."/>
            <person name="Wong A."/>
            <person name="Wong G.K."/>
            <person name="Wu C.I."/>
            <person name="Wu G."/>
            <person name="Yamamoto D."/>
            <person name="Yang H.P."/>
            <person name="Yang S.P."/>
            <person name="Yorke J.A."/>
            <person name="Yoshida K."/>
            <person name="Zdobnov E."/>
            <person name="Zhang P."/>
            <person name="Zhang Y."/>
            <person name="Zimin A.V."/>
            <person name="Baldwin J."/>
            <person name="Abdouelleil A."/>
            <person name="Abdulkadir J."/>
            <person name="Abebe A."/>
            <person name="Abera B."/>
            <person name="Abreu J."/>
            <person name="Acer S.C."/>
            <person name="Aftuck L."/>
            <person name="Alexander A."/>
            <person name="An P."/>
            <person name="Anderson E."/>
            <person name="Anderson S."/>
            <person name="Arachi H."/>
            <person name="Azer M."/>
            <person name="Bachantsang P."/>
            <person name="Barry A."/>
            <person name="Bayul T."/>
            <person name="Berlin A."/>
            <person name="Bessette D."/>
            <person name="Bloom T."/>
            <person name="Blye J."/>
            <person name="Boguslavskiy L."/>
            <person name="Bonnet C."/>
            <person name="Boukhgalter B."/>
            <person name="Bourzgui I."/>
            <person name="Brown A."/>
            <person name="Cahill P."/>
            <person name="Channer S."/>
            <person name="Cheshatsang Y."/>
            <person name="Chuda L."/>
            <person name="Citroen M."/>
            <person name="Collymore A."/>
            <person name="Cooke P."/>
            <person name="Costello M."/>
            <person name="D'Aco K."/>
            <person name="Daza R."/>
            <person name="De Haan G."/>
            <person name="DeGray S."/>
            <person name="DeMaso C."/>
            <person name="Dhargay N."/>
            <person name="Dooley K."/>
            <person name="Dooley E."/>
            <person name="Doricent M."/>
            <person name="Dorje P."/>
            <person name="Dorjee K."/>
            <person name="Dupes A."/>
            <person name="Elong R."/>
            <person name="Falk J."/>
            <person name="Farina A."/>
            <person name="Faro S."/>
            <person name="Ferguson D."/>
            <person name="Fisher S."/>
            <person name="Foley C.D."/>
            <person name="Franke A."/>
            <person name="Friedrich D."/>
            <person name="Gadbois L."/>
            <person name="Gearin G."/>
            <person name="Gearin C.R."/>
            <person name="Giannoukos G."/>
            <person name="Goode T."/>
            <person name="Graham J."/>
            <person name="Grandbois E."/>
            <person name="Grewal S."/>
            <person name="Gyaltsen K."/>
            <person name="Hafez N."/>
            <person name="Hagos B."/>
            <person name="Hall J."/>
            <person name="Henson C."/>
            <person name="Hollinger A."/>
            <person name="Honan T."/>
            <person name="Huard M.D."/>
            <person name="Hughes L."/>
            <person name="Hurhula B."/>
            <person name="Husby M.E."/>
            <person name="Kamat A."/>
            <person name="Kanga B."/>
            <person name="Kashin S."/>
            <person name="Khazanovich D."/>
            <person name="Kisner P."/>
            <person name="Lance K."/>
            <person name="Lara M."/>
            <person name="Lee W."/>
            <person name="Lennon N."/>
            <person name="Letendre F."/>
            <person name="LeVine R."/>
            <person name="Lipovsky A."/>
            <person name="Liu X."/>
            <person name="Liu J."/>
            <person name="Liu S."/>
            <person name="Lokyitsang T."/>
            <person name="Lokyitsang Y."/>
            <person name="Lubonja R."/>
            <person name="Lui A."/>
            <person name="MacDonald P."/>
            <person name="Magnisalis V."/>
            <person name="Maru K."/>
            <person name="Matthews C."/>
            <person name="McCusker W."/>
            <person name="McDonough S."/>
            <person name="Mehta T."/>
            <person name="Meldrim J."/>
            <person name="Meneus L."/>
            <person name="Mihai O."/>
            <person name="Mihalev A."/>
            <person name="Mihova T."/>
            <person name="Mittelman R."/>
            <person name="Mlenga V."/>
            <person name="Montmayeur A."/>
            <person name="Mulrain L."/>
            <person name="Navidi A."/>
            <person name="Naylor J."/>
            <person name="Negash T."/>
            <person name="Nguyen T."/>
            <person name="Nguyen N."/>
            <person name="Nicol R."/>
            <person name="Norbu C."/>
            <person name="Norbu N."/>
            <person name="Novod N."/>
            <person name="O'Neill B."/>
            <person name="Osman S."/>
            <person name="Markiewicz E."/>
            <person name="Oyono O.L."/>
            <person name="Patti C."/>
            <person name="Phunkhang P."/>
            <person name="Pierre F."/>
            <person name="Priest M."/>
            <person name="Raghuraman S."/>
            <person name="Rege F."/>
            <person name="Reyes R."/>
            <person name="Rise C."/>
            <person name="Rogov P."/>
            <person name="Ross K."/>
            <person name="Ryan E."/>
            <person name="Settipalli S."/>
            <person name="Shea T."/>
            <person name="Sherpa N."/>
            <person name="Shi L."/>
            <person name="Shih D."/>
            <person name="Sparrow T."/>
            <person name="Spaulding J."/>
            <person name="Stalker J."/>
            <person name="Stange-Thomann N."/>
            <person name="Stavropoulos S."/>
            <person name="Stone C."/>
            <person name="Strader C."/>
            <person name="Tesfaye S."/>
            <person name="Thomson T."/>
            <person name="Thoulutsang Y."/>
            <person name="Thoulutsang D."/>
            <person name="Topham K."/>
            <person name="Topping I."/>
            <person name="Tsamla T."/>
            <person name="Vassiliev H."/>
            <person name="Vo A."/>
            <person name="Wangchuk T."/>
            <person name="Wangdi T."/>
            <person name="Weiand M."/>
            <person name="Wilkinson J."/>
            <person name="Wilson A."/>
            <person name="Yadav S."/>
            <person name="Young G."/>
            <person name="Yu Q."/>
            <person name="Zembek L."/>
            <person name="Zhong D."/>
            <person name="Zimmer A."/>
            <person name="Zwirko Z."/>
            <person name="Jaffe D.B."/>
            <person name="Alvarez P."/>
            <person name="Brockman W."/>
            <person name="Butler J."/>
            <person name="Chin C."/>
            <person name="Gnerre S."/>
            <person name="Grabherr M."/>
            <person name="Kleber M."/>
            <person name="Mauceli E."/>
            <person name="MacCallum I."/>
        </authorList>
    </citation>
    <scope>NUCLEOTIDE SEQUENCE [LARGE SCALE GENOMIC DNA]</scope>
    <source>
        <strain evidence="6">Tucson 15287-2541.00</strain>
    </source>
</reference>
<dbReference type="InterPro" id="IPR036412">
    <property type="entry name" value="HAD-like_sf"/>
</dbReference>
<dbReference type="OMA" id="WHPAQSI"/>
<evidence type="ECO:0000256" key="1">
    <source>
        <dbReference type="PIRNR" id="PIRNR000915"/>
    </source>
</evidence>
<dbReference type="AlphaFoldDB" id="B4JJD8"/>
<dbReference type="eggNOG" id="KOG2882">
    <property type="taxonomic scope" value="Eukaryota"/>
</dbReference>
<proteinExistence type="inferred from homology"/>
<dbReference type="FunFam" id="3.40.50.1000:FF:000170">
    <property type="entry name" value="4-nitrophenylphosphatase"/>
    <property type="match status" value="1"/>
</dbReference>
<dbReference type="Pfam" id="PF13242">
    <property type="entry name" value="Hydrolase_like"/>
    <property type="match status" value="1"/>
</dbReference>
<dbReference type="GO" id="GO:0005737">
    <property type="term" value="C:cytoplasm"/>
    <property type="evidence" value="ECO:0007669"/>
    <property type="project" value="TreeGrafter"/>
</dbReference>
<evidence type="ECO:0000256" key="4">
    <source>
        <dbReference type="PIRSR" id="PIRSR000915-3"/>
    </source>
</evidence>
<sequence>MAHNRPQHILELSSEQQRRFLDSFDHVYSDIDGVVYSMETNVPNGSQAYKALESAGKQITFVTNNSVRTVNGTVKRLGQANLQVQPHQIWHPAQTLVYYLQSIKFDGLIYTMASPQFKTVLRNAGYQLIDGPNHFIEDTYEDLLLHIFDKQPVKAVVIDLDFNMTATKLLRAQFYLRQPDCLFLIGATDRLLPIGKGIKLIGPGNFASILVEASGKEATVMGKPGRVLGDMLNRKHNVSDPSRVLMIGDMLAQDVHFGQLCGFQTLLVLSGGCTLDQLHAETCPQHLPNYYADSVADFIQLFANVATKAHF</sequence>
<feature type="active site" description="Proton donor" evidence="2">
    <location>
        <position position="32"/>
    </location>
</feature>
<dbReference type="InterPro" id="IPR023214">
    <property type="entry name" value="HAD_sf"/>
</dbReference>
<dbReference type="PANTHER" id="PTHR19288">
    <property type="entry name" value="4-NITROPHENYLPHOSPHATASE-RELATED"/>
    <property type="match status" value="1"/>
</dbReference>
<dbReference type="OrthoDB" id="413953at2759"/>
<dbReference type="STRING" id="7222.B4JJD8"/>
<feature type="binding site" evidence="4">
    <location>
        <position position="32"/>
    </location>
    <ligand>
        <name>Mg(2+)</name>
        <dbReference type="ChEBI" id="CHEBI:18420"/>
    </ligand>
</feature>
<keyword evidence="4" id="KW-0460">Magnesium</keyword>